<dbReference type="InterPro" id="IPR057601">
    <property type="entry name" value="Oar-like_b-barrel"/>
</dbReference>
<evidence type="ECO:0000256" key="4">
    <source>
        <dbReference type="ARBA" id="ARBA00022692"/>
    </source>
</evidence>
<proteinExistence type="predicted"/>
<dbReference type="Pfam" id="PF13620">
    <property type="entry name" value="CarboxypepD_reg"/>
    <property type="match status" value="1"/>
</dbReference>
<dbReference type="SUPFAM" id="SSF56935">
    <property type="entry name" value="Porins"/>
    <property type="match status" value="1"/>
</dbReference>
<dbReference type="GO" id="GO:0009279">
    <property type="term" value="C:cell outer membrane"/>
    <property type="evidence" value="ECO:0007669"/>
    <property type="project" value="UniProtKB-SubCell"/>
</dbReference>
<protein>
    <submittedName>
        <fullName evidence="8">Cna protein B-type domain protein</fullName>
    </submittedName>
</protein>
<dbReference type="AlphaFoldDB" id="C1F6T7"/>
<keyword evidence="4" id="KW-0812">Transmembrane</keyword>
<dbReference type="Gene3D" id="2.40.170.20">
    <property type="entry name" value="TonB-dependent receptor, beta-barrel domain"/>
    <property type="match status" value="1"/>
</dbReference>
<name>C1F6T7_ACIC5</name>
<organism evidence="8 9">
    <name type="scientific">Acidobacterium capsulatum (strain ATCC 51196 / DSM 11244 / BCRC 80197 / JCM 7670 / NBRC 15755 / NCIMB 13165 / 161)</name>
    <dbReference type="NCBI Taxonomy" id="240015"/>
    <lineage>
        <taxon>Bacteria</taxon>
        <taxon>Pseudomonadati</taxon>
        <taxon>Acidobacteriota</taxon>
        <taxon>Terriglobia</taxon>
        <taxon>Terriglobales</taxon>
        <taxon>Acidobacteriaceae</taxon>
        <taxon>Acidobacterium</taxon>
    </lineage>
</organism>
<sequence>MATSSNLHFAWTKLRKPGRWMGGGIACALLCVIGVMMPRAAVAQAVYGSIFGTVTDKTGAAIPGAKVMVTDISKGTSVSVASNASGNYRVDHLIPDAYSVTVKMKGFQTTTVPSVTVNADSSPKVDVSLPVGSASQTVTVNGGTPLLQTASTDVSTVLNSRTMEQTPNLDRNLTAFELLTPGTSYLGWSVSQATNPQQSEQIEVNGQLPFATGYQLDGTDNEDPVNGVEVINPNLDAVAETKIVSQNYDAEFGNAIGGVVTVQTKSGTNHFHGSVFDYRRSSAQFARDPFTQPAGTPLPSFLHNQFGGSIGGPIKRNKLFFFGDYQGLRERTGTTIITTVPTALAHTSCTSGGNCNLSDYLNPTLGGSAALQAYDPGTDQNNPVAPANRTPFANNIIPAGRISAPAINLIKDLPMPNYGNGSIINNYVGNGAGGFNTDQWDVRVDDELSQNFHAFARYTRFDSNLNGQPVFGAAGGPGLGVGNFAGTDTTLDQSLAAGGDLSLSSHWLTDFRFGWYRLHLQELGPDANTAAGTALGIPGVNQAPLSINGGLPQFNIQIPANGANEGNNVSYGTQTDATNQLENVYQISNNWTRTLGNHTITFGGLYEYATLFNPSVQNGYLFSGNFTFNYNTTQGPGGAAGLGYASFLLGDSYSFTRTVLQNTSAASHQPRLFWFAQDQWRATRNLTISYGLRWDMVYPEAVDGKGQGGLLDFNTGAVRVAGYGGFNNALNVKMKYTHLAPRVGIAWQVLPHTVVRAGYGREYGMGWSGNTFGDVLTYSYPVAVEQNNNAAQSYGWALNLTNGPSAVNFPAIPANGLYPLPNNIQESSRPLTMRVPTLDAWNLTVQQQLTRSSSLQIAYVGSHGIHNQFDSSNQANNNTQTLAGFNCYAQGTCSLAQVPKDPVTGQPYTLNERLPYYDGTAQKYLGVGYGSAFGWTQQFRYNANEATTSYNALQVVFNKHFSNSFQFMANYTWSKARAHESEYFFINPAEDYGNSYYNRPQQFLANGNWDLPFGHGHRIGAHVPGWVNQIIGGFSINGVLTAEDGLPFTPTYAECGQDEDIDTGGTLCRPNAIGPHVNYGLGKQGFNPVAHNERYFTPVAPLTVNGQANGIYVRPAPGTFGQIERNSLYGPGYFDTDASVAKNFFLAKAYKLQLTAQFYNLFNHPNLNEPSNCIDCSTGGLVTDVVPNQVGTSMRAVQFAARLQF</sequence>
<dbReference type="eggNOG" id="COG4771">
    <property type="taxonomic scope" value="Bacteria"/>
</dbReference>
<evidence type="ECO:0000256" key="2">
    <source>
        <dbReference type="ARBA" id="ARBA00022448"/>
    </source>
</evidence>
<comment type="subcellular location">
    <subcellularLocation>
        <location evidence="1">Cell outer membrane</location>
        <topology evidence="1">Multi-pass membrane protein</topology>
    </subcellularLocation>
</comment>
<dbReference type="EMBL" id="CP001472">
    <property type="protein sequence ID" value="ACO33616.1"/>
    <property type="molecule type" value="Genomic_DNA"/>
</dbReference>
<dbReference type="SUPFAM" id="SSF49464">
    <property type="entry name" value="Carboxypeptidase regulatory domain-like"/>
    <property type="match status" value="1"/>
</dbReference>
<accession>C1F6T7</accession>
<dbReference type="GO" id="GO:0015344">
    <property type="term" value="F:siderophore uptake transmembrane transporter activity"/>
    <property type="evidence" value="ECO:0007669"/>
    <property type="project" value="TreeGrafter"/>
</dbReference>
<evidence type="ECO:0000313" key="8">
    <source>
        <dbReference type="EMBL" id="ACO33616.1"/>
    </source>
</evidence>
<dbReference type="InterPro" id="IPR008969">
    <property type="entry name" value="CarboxyPept-like_regulatory"/>
</dbReference>
<dbReference type="InParanoid" id="C1F6T7"/>
<reference evidence="8 9" key="1">
    <citation type="journal article" date="2009" name="Appl. Environ. Microbiol.">
        <title>Three genomes from the phylum Acidobacteria provide insight into the lifestyles of these microorganisms in soils.</title>
        <authorList>
            <person name="Ward N.L."/>
            <person name="Challacombe J.F."/>
            <person name="Janssen P.H."/>
            <person name="Henrissat B."/>
            <person name="Coutinho P.M."/>
            <person name="Wu M."/>
            <person name="Xie G."/>
            <person name="Haft D.H."/>
            <person name="Sait M."/>
            <person name="Badger J."/>
            <person name="Barabote R.D."/>
            <person name="Bradley B."/>
            <person name="Brettin T.S."/>
            <person name="Brinkac L.M."/>
            <person name="Bruce D."/>
            <person name="Creasy T."/>
            <person name="Daugherty S.C."/>
            <person name="Davidsen T.M."/>
            <person name="DeBoy R.T."/>
            <person name="Detter J.C."/>
            <person name="Dodson R.J."/>
            <person name="Durkin A.S."/>
            <person name="Ganapathy A."/>
            <person name="Gwinn-Giglio M."/>
            <person name="Han C.S."/>
            <person name="Khouri H."/>
            <person name="Kiss H."/>
            <person name="Kothari S.P."/>
            <person name="Madupu R."/>
            <person name="Nelson K.E."/>
            <person name="Nelson W.C."/>
            <person name="Paulsen I."/>
            <person name="Penn K."/>
            <person name="Ren Q."/>
            <person name="Rosovitz M.J."/>
            <person name="Selengut J.D."/>
            <person name="Shrivastava S."/>
            <person name="Sullivan S.A."/>
            <person name="Tapia R."/>
            <person name="Thompson L.S."/>
            <person name="Watkins K.L."/>
            <person name="Yang Q."/>
            <person name="Yu C."/>
            <person name="Zafar N."/>
            <person name="Zhou L."/>
            <person name="Kuske C.R."/>
        </authorList>
    </citation>
    <scope>NUCLEOTIDE SEQUENCE [LARGE SCALE GENOMIC DNA]</scope>
    <source>
        <strain evidence="9">ATCC 51196 / DSM 11244 / BCRC 80197 / JCM 7670 / NBRC 15755 / NCIMB 13165 / 161</strain>
    </source>
</reference>
<dbReference type="OrthoDB" id="97893at2"/>
<dbReference type="PANTHER" id="PTHR30069:SF46">
    <property type="entry name" value="OAR PROTEIN"/>
    <property type="match status" value="1"/>
</dbReference>
<dbReference type="RefSeq" id="WP_015896721.1">
    <property type="nucleotide sequence ID" value="NC_012483.1"/>
</dbReference>
<evidence type="ECO:0000256" key="3">
    <source>
        <dbReference type="ARBA" id="ARBA00022452"/>
    </source>
</evidence>
<keyword evidence="9" id="KW-1185">Reference proteome</keyword>
<evidence type="ECO:0000313" key="9">
    <source>
        <dbReference type="Proteomes" id="UP000002207"/>
    </source>
</evidence>
<evidence type="ECO:0000256" key="6">
    <source>
        <dbReference type="ARBA" id="ARBA00023237"/>
    </source>
</evidence>
<evidence type="ECO:0000259" key="7">
    <source>
        <dbReference type="Pfam" id="PF25183"/>
    </source>
</evidence>
<dbReference type="GO" id="GO:0044718">
    <property type="term" value="P:siderophore transmembrane transport"/>
    <property type="evidence" value="ECO:0007669"/>
    <property type="project" value="TreeGrafter"/>
</dbReference>
<dbReference type="HOGENOM" id="CLU_006298_0_0_0"/>
<dbReference type="Gene3D" id="2.60.40.1120">
    <property type="entry name" value="Carboxypeptidase-like, regulatory domain"/>
    <property type="match status" value="1"/>
</dbReference>
<dbReference type="Proteomes" id="UP000002207">
    <property type="component" value="Chromosome"/>
</dbReference>
<dbReference type="InterPro" id="IPR039426">
    <property type="entry name" value="TonB-dep_rcpt-like"/>
</dbReference>
<keyword evidence="2" id="KW-0813">Transport</keyword>
<dbReference type="Pfam" id="PF25183">
    <property type="entry name" value="OMP_b-brl_4"/>
    <property type="match status" value="1"/>
</dbReference>
<keyword evidence="3" id="KW-1134">Transmembrane beta strand</keyword>
<dbReference type="PANTHER" id="PTHR30069">
    <property type="entry name" value="TONB-DEPENDENT OUTER MEMBRANE RECEPTOR"/>
    <property type="match status" value="1"/>
</dbReference>
<evidence type="ECO:0000256" key="5">
    <source>
        <dbReference type="ARBA" id="ARBA00023136"/>
    </source>
</evidence>
<gene>
    <name evidence="8" type="ordered locus">ACP_1595</name>
</gene>
<dbReference type="KEGG" id="aca:ACP_1595"/>
<evidence type="ECO:0000256" key="1">
    <source>
        <dbReference type="ARBA" id="ARBA00004571"/>
    </source>
</evidence>
<feature type="domain" description="TonB-dependent transporter Oar-like beta-barrel" evidence="7">
    <location>
        <begin position="264"/>
        <end position="1198"/>
    </location>
</feature>
<keyword evidence="5" id="KW-0472">Membrane</keyword>
<dbReference type="InterPro" id="IPR036942">
    <property type="entry name" value="Beta-barrel_TonB_sf"/>
</dbReference>
<dbReference type="STRING" id="240015.ACP_1595"/>
<keyword evidence="6" id="KW-0998">Cell outer membrane</keyword>